<dbReference type="Pfam" id="PF00990">
    <property type="entry name" value="GGDEF"/>
    <property type="match status" value="1"/>
</dbReference>
<keyword evidence="7" id="KW-1185">Reference proteome</keyword>
<organism evidence="6 7">
    <name type="scientific">Alkalilimnicola ehrlichii (strain ATCC BAA-1101 / DSM 17681 / MLHE-1)</name>
    <dbReference type="NCBI Taxonomy" id="187272"/>
    <lineage>
        <taxon>Bacteria</taxon>
        <taxon>Pseudomonadati</taxon>
        <taxon>Pseudomonadota</taxon>
        <taxon>Gammaproteobacteria</taxon>
        <taxon>Chromatiales</taxon>
        <taxon>Ectothiorhodospiraceae</taxon>
        <taxon>Alkalilimnicola</taxon>
    </lineage>
</organism>
<dbReference type="PANTHER" id="PTHR45138:SF9">
    <property type="entry name" value="DIGUANYLATE CYCLASE DGCM-RELATED"/>
    <property type="match status" value="1"/>
</dbReference>
<dbReference type="AlphaFoldDB" id="Q0A594"/>
<accession>Q0A594</accession>
<gene>
    <name evidence="6" type="ordered locus">Mlg_2653</name>
</gene>
<keyword evidence="4" id="KW-0472">Membrane</keyword>
<feature type="transmembrane region" description="Helical" evidence="4">
    <location>
        <begin position="175"/>
        <end position="193"/>
    </location>
</feature>
<protein>
    <recommendedName>
        <fullName evidence="2">diguanylate cyclase</fullName>
        <ecNumber evidence="2">2.7.7.65</ecNumber>
    </recommendedName>
</protein>
<evidence type="ECO:0000256" key="3">
    <source>
        <dbReference type="ARBA" id="ARBA00034247"/>
    </source>
</evidence>
<evidence type="ECO:0000256" key="4">
    <source>
        <dbReference type="SAM" id="Phobius"/>
    </source>
</evidence>
<dbReference type="SUPFAM" id="SSF55073">
    <property type="entry name" value="Nucleotide cyclase"/>
    <property type="match status" value="1"/>
</dbReference>
<dbReference type="eggNOG" id="COG3706">
    <property type="taxonomic scope" value="Bacteria"/>
</dbReference>
<comment type="catalytic activity">
    <reaction evidence="3">
        <text>2 GTP = 3',3'-c-di-GMP + 2 diphosphate</text>
        <dbReference type="Rhea" id="RHEA:24898"/>
        <dbReference type="ChEBI" id="CHEBI:33019"/>
        <dbReference type="ChEBI" id="CHEBI:37565"/>
        <dbReference type="ChEBI" id="CHEBI:58805"/>
        <dbReference type="EC" id="2.7.7.65"/>
    </reaction>
</comment>
<dbReference type="HOGENOM" id="CLU_000445_11_1_6"/>
<feature type="domain" description="GGDEF" evidence="5">
    <location>
        <begin position="264"/>
        <end position="394"/>
    </location>
</feature>
<dbReference type="InterPro" id="IPR043128">
    <property type="entry name" value="Rev_trsase/Diguanyl_cyclase"/>
</dbReference>
<dbReference type="CDD" id="cd01949">
    <property type="entry name" value="GGDEF"/>
    <property type="match status" value="1"/>
</dbReference>
<feature type="transmembrane region" description="Helical" evidence="4">
    <location>
        <begin position="114"/>
        <end position="133"/>
    </location>
</feature>
<keyword evidence="4" id="KW-1133">Transmembrane helix</keyword>
<dbReference type="Gene3D" id="3.30.70.270">
    <property type="match status" value="1"/>
</dbReference>
<sequence length="397" mass="43207">MKPCPSTTRQLIRLRDRVLARSRQIMLELSGGDPEGILSPRHHGLILRRQRARLLISRVRIVAFVFAILTPLWIAVDLAVFPPEIALPLGIARLLTSTAFFSLALMYADSDRVWHAWVALGLMFLIPTLFFLYSHSLLAGTDMEGVSAAMAAGYAYLPFVMLSGLAVFPLTALEAAVFALPVVAAQALTGLLGQDLMGWSNQLGATWLLVLIAVVAALAGMSQLHFMAELVRRSSHDALTGCLNRASGEELVRLHFSMARRTGEPVTVVFMDLDRFKSINDRFGHDIGDVVLYQAANAIREQLRDTDTLIRWGGEEFVLLLPGATRSDACRALARLQSNGLGLRPDGRPLTASFGLADTLTPGVSDVDSLVETADRHMYAAKRAGGDRIVAGLEPTP</sequence>
<dbReference type="RefSeq" id="WP_011630386.1">
    <property type="nucleotide sequence ID" value="NC_008340.1"/>
</dbReference>
<evidence type="ECO:0000256" key="1">
    <source>
        <dbReference type="ARBA" id="ARBA00001946"/>
    </source>
</evidence>
<dbReference type="EMBL" id="CP000453">
    <property type="protein sequence ID" value="ABI57993.1"/>
    <property type="molecule type" value="Genomic_DNA"/>
</dbReference>
<name>Q0A594_ALKEH</name>
<dbReference type="FunFam" id="3.30.70.270:FF:000001">
    <property type="entry name" value="Diguanylate cyclase domain protein"/>
    <property type="match status" value="1"/>
</dbReference>
<feature type="transmembrane region" description="Helical" evidence="4">
    <location>
        <begin position="205"/>
        <end position="226"/>
    </location>
</feature>
<dbReference type="PROSITE" id="PS50887">
    <property type="entry name" value="GGDEF"/>
    <property type="match status" value="1"/>
</dbReference>
<comment type="cofactor">
    <cofactor evidence="1">
        <name>Mg(2+)</name>
        <dbReference type="ChEBI" id="CHEBI:18420"/>
    </cofactor>
</comment>
<reference evidence="7" key="1">
    <citation type="submission" date="2006-08" db="EMBL/GenBank/DDBJ databases">
        <title>Complete sequence of Alkalilimnicola ehrilichei MLHE-1.</title>
        <authorList>
            <person name="Copeland A."/>
            <person name="Lucas S."/>
            <person name="Lapidus A."/>
            <person name="Barry K."/>
            <person name="Detter J.C."/>
            <person name="Glavina del Rio T."/>
            <person name="Hammon N."/>
            <person name="Israni S."/>
            <person name="Dalin E."/>
            <person name="Tice H."/>
            <person name="Pitluck S."/>
            <person name="Sims D."/>
            <person name="Brettin T."/>
            <person name="Bruce D."/>
            <person name="Han C."/>
            <person name="Tapia R."/>
            <person name="Gilna P."/>
            <person name="Schmutz J."/>
            <person name="Larimer F."/>
            <person name="Land M."/>
            <person name="Hauser L."/>
            <person name="Kyrpides N."/>
            <person name="Mikhailova N."/>
            <person name="Oremland R.S."/>
            <person name="Hoeft S.E."/>
            <person name="Switzer-Blum J."/>
            <person name="Kulp T."/>
            <person name="King G."/>
            <person name="Tabita R."/>
            <person name="Witte B."/>
            <person name="Santini J.M."/>
            <person name="Basu P."/>
            <person name="Hollibaugh J.T."/>
            <person name="Xie G."/>
            <person name="Stolz J.F."/>
            <person name="Richardson P."/>
        </authorList>
    </citation>
    <scope>NUCLEOTIDE SEQUENCE [LARGE SCALE GENOMIC DNA]</scope>
    <source>
        <strain evidence="7">ATCC BAA-1101 / DSM 17681 / MLHE-1</strain>
    </source>
</reference>
<dbReference type="KEGG" id="aeh:Mlg_2653"/>
<dbReference type="NCBIfam" id="TIGR00254">
    <property type="entry name" value="GGDEF"/>
    <property type="match status" value="1"/>
</dbReference>
<dbReference type="SMART" id="SM00267">
    <property type="entry name" value="GGDEF"/>
    <property type="match status" value="1"/>
</dbReference>
<evidence type="ECO:0000256" key="2">
    <source>
        <dbReference type="ARBA" id="ARBA00012528"/>
    </source>
</evidence>
<dbReference type="Proteomes" id="UP000001962">
    <property type="component" value="Chromosome"/>
</dbReference>
<dbReference type="GO" id="GO:0052621">
    <property type="term" value="F:diguanylate cyclase activity"/>
    <property type="evidence" value="ECO:0007669"/>
    <property type="project" value="UniProtKB-EC"/>
</dbReference>
<keyword evidence="4" id="KW-0812">Transmembrane</keyword>
<dbReference type="PANTHER" id="PTHR45138">
    <property type="entry name" value="REGULATORY COMPONENTS OF SENSORY TRANSDUCTION SYSTEM"/>
    <property type="match status" value="1"/>
</dbReference>
<feature type="transmembrane region" description="Helical" evidence="4">
    <location>
        <begin position="145"/>
        <end position="168"/>
    </location>
</feature>
<dbReference type="InterPro" id="IPR000160">
    <property type="entry name" value="GGDEF_dom"/>
</dbReference>
<evidence type="ECO:0000313" key="7">
    <source>
        <dbReference type="Proteomes" id="UP000001962"/>
    </source>
</evidence>
<dbReference type="InterPro" id="IPR050469">
    <property type="entry name" value="Diguanylate_Cyclase"/>
</dbReference>
<feature type="transmembrane region" description="Helical" evidence="4">
    <location>
        <begin position="85"/>
        <end position="107"/>
    </location>
</feature>
<evidence type="ECO:0000259" key="5">
    <source>
        <dbReference type="PROSITE" id="PS50887"/>
    </source>
</evidence>
<evidence type="ECO:0000313" key="6">
    <source>
        <dbReference type="EMBL" id="ABI57993.1"/>
    </source>
</evidence>
<dbReference type="InterPro" id="IPR029787">
    <property type="entry name" value="Nucleotide_cyclase"/>
</dbReference>
<dbReference type="EC" id="2.7.7.65" evidence="2"/>
<feature type="transmembrane region" description="Helical" evidence="4">
    <location>
        <begin position="59"/>
        <end position="79"/>
    </location>
</feature>
<proteinExistence type="predicted"/>